<organism evidence="4 5">
    <name type="scientific">Trichoderma ghanense</name>
    <dbReference type="NCBI Taxonomy" id="65468"/>
    <lineage>
        <taxon>Eukaryota</taxon>
        <taxon>Fungi</taxon>
        <taxon>Dikarya</taxon>
        <taxon>Ascomycota</taxon>
        <taxon>Pezizomycotina</taxon>
        <taxon>Sordariomycetes</taxon>
        <taxon>Hypocreomycetidae</taxon>
        <taxon>Hypocreales</taxon>
        <taxon>Hypocreaceae</taxon>
        <taxon>Trichoderma</taxon>
    </lineage>
</organism>
<dbReference type="PANTHER" id="PTHR10073:SF47">
    <property type="entry name" value="DNA MISMATCH REPAIR PROTEIN MLH3"/>
    <property type="match status" value="1"/>
</dbReference>
<feature type="compositionally biased region" description="Polar residues" evidence="2">
    <location>
        <begin position="381"/>
        <end position="391"/>
    </location>
</feature>
<dbReference type="InterPro" id="IPR042120">
    <property type="entry name" value="MutL_C_dimsub"/>
</dbReference>
<dbReference type="InterPro" id="IPR014790">
    <property type="entry name" value="MutL_C"/>
</dbReference>
<feature type="region of interest" description="Disordered" evidence="2">
    <location>
        <begin position="380"/>
        <end position="469"/>
    </location>
</feature>
<evidence type="ECO:0000256" key="2">
    <source>
        <dbReference type="SAM" id="MobiDB-lite"/>
    </source>
</evidence>
<dbReference type="GeneID" id="300581050"/>
<dbReference type="Pfam" id="PF13589">
    <property type="entry name" value="HATPase_c_3"/>
    <property type="match status" value="1"/>
</dbReference>
<accession>A0ABY2GU66</accession>
<dbReference type="RefSeq" id="XP_073554966.1">
    <property type="nucleotide sequence ID" value="XM_073706600.1"/>
</dbReference>
<evidence type="ECO:0000259" key="3">
    <source>
        <dbReference type="SMART" id="SM00853"/>
    </source>
</evidence>
<dbReference type="Proteomes" id="UP001642720">
    <property type="component" value="Unassembled WGS sequence"/>
</dbReference>
<evidence type="ECO:0000256" key="1">
    <source>
        <dbReference type="ARBA" id="ARBA00006082"/>
    </source>
</evidence>
<dbReference type="InterPro" id="IPR036890">
    <property type="entry name" value="HATPase_C_sf"/>
</dbReference>
<dbReference type="InterPro" id="IPR042121">
    <property type="entry name" value="MutL_C_regsub"/>
</dbReference>
<comment type="similarity">
    <text evidence="1">Belongs to the DNA mismatch repair MutL/HexB family.</text>
</comment>
<dbReference type="SUPFAM" id="SSF55874">
    <property type="entry name" value="ATPase domain of HSP90 chaperone/DNA topoisomerase II/histidine kinase"/>
    <property type="match status" value="1"/>
</dbReference>
<feature type="compositionally biased region" description="Basic and acidic residues" evidence="2">
    <location>
        <begin position="543"/>
        <end position="560"/>
    </location>
</feature>
<dbReference type="EMBL" id="PPTA01000018">
    <property type="protein sequence ID" value="TFA98764.1"/>
    <property type="molecule type" value="Genomic_DNA"/>
</dbReference>
<keyword evidence="5" id="KW-1185">Reference proteome</keyword>
<feature type="region of interest" description="Disordered" evidence="2">
    <location>
        <begin position="486"/>
        <end position="561"/>
    </location>
</feature>
<protein>
    <submittedName>
        <fullName evidence="4">DNA mismatch repair protein MLH3</fullName>
    </submittedName>
</protein>
<feature type="compositionally biased region" description="Basic and acidic residues" evidence="2">
    <location>
        <begin position="519"/>
        <end position="533"/>
    </location>
</feature>
<sequence>MSIRPLPEDVVGKIRSSSTITSLNGVVCGLLKNSLDAGATKVNVVVEYGRGNCIVEDNGLGIVPGDFSEDGGLGKSYYTSKFPPQQGLYGRQGTFLASLASLSLLTVTSHHYRHNSHNSISIHHGKLLKRQTPSLAGERFQVFDHGTRITVNDLFGSLPVRVKHRATLFSDRPGLDKEWGRLVHDVVGLLVSWPSGVTVSLREAKGQRELRLRPPDNANMVSRALRLFTQASLADSGDVDSWVPVSATAGHVTIKGCISLQPVATRRSQFMSVGILPVSNEYGSNVLYEEVNKMFKASSFGVAEHQEGLSSDEMGSNPQKKSKGADRWPMFYLRITLKGVEDVFDMDDVSRHSQGDLERIIGVLRAVIYSFLKKHHLRPQKIQSSSDKSVFSTAPRRSTARASRGAQPAPAVSSTASPSQVSPPELASSLLDSPFDGWGGVKVGPRTEQRPTKEVMQQHETGSSSSEAIAADRLIGEGGKLLRKPFDLSDALSPGGKGKKTSNTDVPDEPEIGPLTLIERPKRVAEDLPSTKEKRPRVGGSDTRGERMSLRKEAAEKKPPSEWLQNILKSWNNPVFEPTQPCAPRINDDAPAPMRDAVTTLGSHRCCVDDNGAVRFEAASIGLQGRVSRSALAEAEVVAQVDRKFILLKLALRNVMDGREPSSSCALVMLDQHAADERCRLEDLMAGYFTQDGPTGVIRAVAEALEKPLMFEVSEREQGLVLRYQAHLEAWGIHCRIERRTRLSKEAQDGCQVTVTALPPSILERCRTEPRLLVELLRKEVWRLNDEGIIPARPRSGGGDADGRPTADFHGCPRGILELLHSRACRSAIMFNDALSAEECEGLVRRLARCAFPFQCAHGRPSLVPLVDLGGRRGRGWDGDGGVDARRWKRWMEE</sequence>
<dbReference type="Gene3D" id="3.30.1370.100">
    <property type="entry name" value="MutL, C-terminal domain, regulatory subdomain"/>
    <property type="match status" value="1"/>
</dbReference>
<dbReference type="SMART" id="SM00853">
    <property type="entry name" value="MutL_C"/>
    <property type="match status" value="1"/>
</dbReference>
<feature type="compositionally biased region" description="Polar residues" evidence="2">
    <location>
        <begin position="458"/>
        <end position="467"/>
    </location>
</feature>
<dbReference type="SUPFAM" id="SSF118116">
    <property type="entry name" value="DNA mismatch repair protein MutL"/>
    <property type="match status" value="1"/>
</dbReference>
<reference evidence="4 5" key="1">
    <citation type="submission" date="2018-01" db="EMBL/GenBank/DDBJ databases">
        <title>Genome characterization of the sugarcane-associated fungus Trichoderma ghanense CCMA-1212 and their application in lignocelulose bioconversion.</title>
        <authorList>
            <person name="Steindorff A.S."/>
            <person name="Mendes T.D."/>
            <person name="Vilela E.S.D."/>
            <person name="Rodrigues D.S."/>
            <person name="Formighieri E.F."/>
            <person name="Melo I.S."/>
            <person name="Favaro L.C.L."/>
        </authorList>
    </citation>
    <scope>NUCLEOTIDE SEQUENCE [LARGE SCALE GENOMIC DNA]</scope>
    <source>
        <strain evidence="4 5">CCMA-1212</strain>
    </source>
</reference>
<dbReference type="Gene3D" id="3.30.565.10">
    <property type="entry name" value="Histidine kinase-like ATPase, C-terminal domain"/>
    <property type="match status" value="1"/>
</dbReference>
<proteinExistence type="inferred from homology"/>
<name>A0ABY2GU66_9HYPO</name>
<feature type="compositionally biased region" description="Low complexity" evidence="2">
    <location>
        <begin position="392"/>
        <end position="424"/>
    </location>
</feature>
<evidence type="ECO:0000313" key="4">
    <source>
        <dbReference type="EMBL" id="TFA98764.1"/>
    </source>
</evidence>
<gene>
    <name evidence="4" type="ORF">CCMA1212_009519</name>
</gene>
<evidence type="ECO:0000313" key="5">
    <source>
        <dbReference type="Proteomes" id="UP001642720"/>
    </source>
</evidence>
<feature type="compositionally biased region" description="Basic and acidic residues" evidence="2">
    <location>
        <begin position="445"/>
        <end position="457"/>
    </location>
</feature>
<dbReference type="Gene3D" id="3.30.1540.20">
    <property type="entry name" value="MutL, C-terminal domain, dimerisation subdomain"/>
    <property type="match status" value="1"/>
</dbReference>
<comment type="caution">
    <text evidence="4">The sequence shown here is derived from an EMBL/GenBank/DDBJ whole genome shotgun (WGS) entry which is preliminary data.</text>
</comment>
<dbReference type="PANTHER" id="PTHR10073">
    <property type="entry name" value="DNA MISMATCH REPAIR PROTEIN MLH, PMS, MUTL"/>
    <property type="match status" value="1"/>
</dbReference>
<dbReference type="InterPro" id="IPR038973">
    <property type="entry name" value="MutL/Mlh/Pms-like"/>
</dbReference>
<feature type="domain" description="MutL C-terminal dimerisation" evidence="3">
    <location>
        <begin position="637"/>
        <end position="835"/>
    </location>
</feature>
<dbReference type="InterPro" id="IPR037198">
    <property type="entry name" value="MutL_C_sf"/>
</dbReference>